<dbReference type="PANTHER" id="PTHR31809:SF0">
    <property type="entry name" value="BUD13 HOMOLOG"/>
    <property type="match status" value="1"/>
</dbReference>
<keyword evidence="5" id="KW-1185">Reference proteome</keyword>
<feature type="compositionally biased region" description="Basic and acidic residues" evidence="3">
    <location>
        <begin position="167"/>
        <end position="192"/>
    </location>
</feature>
<evidence type="ECO:0000256" key="1">
    <source>
        <dbReference type="ARBA" id="ARBA00011069"/>
    </source>
</evidence>
<reference evidence="4" key="1">
    <citation type="submission" date="2023-01" db="EMBL/GenBank/DDBJ databases">
        <title>Genome assembly of the deep-sea coral Lophelia pertusa.</title>
        <authorList>
            <person name="Herrera S."/>
            <person name="Cordes E."/>
        </authorList>
    </citation>
    <scope>NUCLEOTIDE SEQUENCE</scope>
    <source>
        <strain evidence="4">USNM1676648</strain>
        <tissue evidence="4">Polyp</tissue>
    </source>
</reference>
<dbReference type="OrthoDB" id="6022at2759"/>
<accession>A0A9W9ZYU2</accession>
<sequence>MAAISKQDYLKRYLSNSDGGKKKKRKKAPKTASKHPTSIIVDDDITVRDIRVQDSAQEMNEFEGDVDEAPAVYEDDGVTKISLETFKKREEDQRTKWAPISQDPQSLPGREVRDRLNNSDSDNSTPRMTNRNGQDTPDLSPRRGGSLYSPDQSPPRKKQVKSPPRRSVRDSSLIHDGRRDISLQADDRDPPRSRRKRHDSGDSHPERVRNDSPDLSPTRETRLQGSPDKSRVRRVRNDSPDLSPPHTGMNRDSDQSPPRKRTNNDSDQSPPRKRANSDSDQSPPRKQNRSEKATANESGKQRRKDDPEERMSSGRKAGLLSANDLKRESEKKREREAEMFSKMDPSVSGKGSETVYRDKMGRKKDVKLDRIKRREEERKEMEDNEKFMEWGRGMTQTKQTQEKVADYLHEAQKPIARYRDDEDLEKMLKDKERNDDPMLAYMKQKKTKQNIREGKKEKPVYKGPEPPPNRFNIRPGYRWDGVDRSNGFERKRFAMLSNKAAMQSQAYKWSTEDM</sequence>
<protein>
    <recommendedName>
        <fullName evidence="2">BUD13 homolog</fullName>
    </recommendedName>
</protein>
<gene>
    <name evidence="4" type="primary">BUD13</name>
    <name evidence="4" type="ORF">OS493_028368</name>
</gene>
<feature type="compositionally biased region" description="Basic and acidic residues" evidence="3">
    <location>
        <begin position="288"/>
        <end position="312"/>
    </location>
</feature>
<feature type="compositionally biased region" description="Basic and acidic residues" evidence="3">
    <location>
        <begin position="199"/>
        <end position="222"/>
    </location>
</feature>
<comment type="caution">
    <text evidence="4">The sequence shown here is derived from an EMBL/GenBank/DDBJ whole genome shotgun (WGS) entry which is preliminary data.</text>
</comment>
<dbReference type="GO" id="GO:0005684">
    <property type="term" value="C:U2-type spliceosomal complex"/>
    <property type="evidence" value="ECO:0007669"/>
    <property type="project" value="TreeGrafter"/>
</dbReference>
<dbReference type="EMBL" id="MU825423">
    <property type="protein sequence ID" value="KAJ7389905.1"/>
    <property type="molecule type" value="Genomic_DNA"/>
</dbReference>
<feature type="region of interest" description="Disordered" evidence="3">
    <location>
        <begin position="14"/>
        <end position="40"/>
    </location>
</feature>
<feature type="compositionally biased region" description="Basic and acidic residues" evidence="3">
    <location>
        <begin position="422"/>
        <end position="436"/>
    </location>
</feature>
<feature type="compositionally biased region" description="Basic and acidic residues" evidence="3">
    <location>
        <begin position="324"/>
        <end position="341"/>
    </location>
</feature>
<feature type="compositionally biased region" description="Basic and acidic residues" evidence="3">
    <location>
        <begin position="450"/>
        <end position="460"/>
    </location>
</feature>
<dbReference type="GO" id="GO:0000398">
    <property type="term" value="P:mRNA splicing, via spliceosome"/>
    <property type="evidence" value="ECO:0007669"/>
    <property type="project" value="TreeGrafter"/>
</dbReference>
<evidence type="ECO:0000256" key="3">
    <source>
        <dbReference type="SAM" id="MobiDB-lite"/>
    </source>
</evidence>
<evidence type="ECO:0000313" key="5">
    <source>
        <dbReference type="Proteomes" id="UP001163046"/>
    </source>
</evidence>
<dbReference type="InterPro" id="IPR051112">
    <property type="entry name" value="CWC26_splicing_factor"/>
</dbReference>
<dbReference type="PANTHER" id="PTHR31809">
    <property type="entry name" value="BUD13 HOMOLOG"/>
    <property type="match status" value="1"/>
</dbReference>
<dbReference type="Proteomes" id="UP001163046">
    <property type="component" value="Unassembled WGS sequence"/>
</dbReference>
<dbReference type="GO" id="GO:0003723">
    <property type="term" value="F:RNA binding"/>
    <property type="evidence" value="ECO:0007669"/>
    <property type="project" value="TreeGrafter"/>
</dbReference>
<evidence type="ECO:0000256" key="2">
    <source>
        <dbReference type="ARBA" id="ARBA00014454"/>
    </source>
</evidence>
<dbReference type="Pfam" id="PF09736">
    <property type="entry name" value="Bud13"/>
    <property type="match status" value="1"/>
</dbReference>
<feature type="compositionally biased region" description="Basic residues" evidence="3">
    <location>
        <begin position="21"/>
        <end position="33"/>
    </location>
</feature>
<feature type="region of interest" description="Disordered" evidence="3">
    <location>
        <begin position="376"/>
        <end position="399"/>
    </location>
</feature>
<feature type="compositionally biased region" description="Basic residues" evidence="3">
    <location>
        <begin position="155"/>
        <end position="166"/>
    </location>
</feature>
<name>A0A9W9ZYU2_9CNID</name>
<feature type="region of interest" description="Disordered" evidence="3">
    <location>
        <begin position="422"/>
        <end position="478"/>
    </location>
</feature>
<evidence type="ECO:0000313" key="4">
    <source>
        <dbReference type="EMBL" id="KAJ7389905.1"/>
    </source>
</evidence>
<feature type="compositionally biased region" description="Polar residues" evidence="3">
    <location>
        <begin position="118"/>
        <end position="137"/>
    </location>
</feature>
<feature type="compositionally biased region" description="Basic and acidic residues" evidence="3">
    <location>
        <begin position="376"/>
        <end position="389"/>
    </location>
</feature>
<feature type="region of interest" description="Disordered" evidence="3">
    <location>
        <begin position="89"/>
        <end position="361"/>
    </location>
</feature>
<dbReference type="GO" id="GO:0070274">
    <property type="term" value="C:RES complex"/>
    <property type="evidence" value="ECO:0007669"/>
    <property type="project" value="TreeGrafter"/>
</dbReference>
<dbReference type="InterPro" id="IPR018609">
    <property type="entry name" value="Bud13"/>
</dbReference>
<dbReference type="AlphaFoldDB" id="A0A9W9ZYU2"/>
<proteinExistence type="inferred from homology"/>
<comment type="similarity">
    <text evidence="1">Belongs to the CWC26 family.</text>
</comment>
<organism evidence="4 5">
    <name type="scientific">Desmophyllum pertusum</name>
    <dbReference type="NCBI Taxonomy" id="174260"/>
    <lineage>
        <taxon>Eukaryota</taxon>
        <taxon>Metazoa</taxon>
        <taxon>Cnidaria</taxon>
        <taxon>Anthozoa</taxon>
        <taxon>Hexacorallia</taxon>
        <taxon>Scleractinia</taxon>
        <taxon>Caryophylliina</taxon>
        <taxon>Caryophylliidae</taxon>
        <taxon>Desmophyllum</taxon>
    </lineage>
</organism>